<proteinExistence type="predicted"/>
<reference evidence="3 4" key="1">
    <citation type="submission" date="2020-08" db="EMBL/GenBank/DDBJ databases">
        <title>Genomic Encyclopedia of Type Strains, Phase IV (KMG-IV): sequencing the most valuable type-strain genomes for metagenomic binning, comparative biology and taxonomic classification.</title>
        <authorList>
            <person name="Goeker M."/>
        </authorList>
    </citation>
    <scope>NUCLEOTIDE SEQUENCE [LARGE SCALE GENOMIC DNA]</scope>
    <source>
        <strain evidence="3 4">DSM 103737</strain>
    </source>
</reference>
<dbReference type="Gene3D" id="3.40.190.10">
    <property type="entry name" value="Periplasmic binding protein-like II"/>
    <property type="match status" value="2"/>
</dbReference>
<dbReference type="AlphaFoldDB" id="A0A840C002"/>
<keyword evidence="1 2" id="KW-0732">Signal</keyword>
<name>A0A840C002_9HYPH</name>
<comment type="caution">
    <text evidence="3">The sequence shown here is derived from an EMBL/GenBank/DDBJ whole genome shotgun (WGS) entry which is preliminary data.</text>
</comment>
<gene>
    <name evidence="3" type="ORF">GGR16_003952</name>
</gene>
<organism evidence="3 4">
    <name type="scientific">Chelatococcus caeni</name>
    <dbReference type="NCBI Taxonomy" id="1348468"/>
    <lineage>
        <taxon>Bacteria</taxon>
        <taxon>Pseudomonadati</taxon>
        <taxon>Pseudomonadota</taxon>
        <taxon>Alphaproteobacteria</taxon>
        <taxon>Hyphomicrobiales</taxon>
        <taxon>Chelatococcaceae</taxon>
        <taxon>Chelatococcus</taxon>
    </lineage>
</organism>
<sequence length="440" mass="47544">MPRHYAAAAALIGAALFTGVAFAQTGKVTVVTSFSKDVTDPFKQAFEKAHPGVTLDVQNRNTNAGVKYLEETKANNQVDLFWASAPDAFEVLKGKGLLEAYKPKAEGIPDKIGSYPINDPAGFYSGFAASGYGIMWNERYAKANELPEPKDWQDLAKAVYFDHVAMAAPSRSGTTHLTIETILQGEGWEKGWRTLKEVSGNFRQITERSFGVPEAVNSGQVGFGIVIDFFAFSSQASGFPVKFVYPTVTTIVPANVAVVANAPNKAGAQAFVDYLISPAGQEVLLEPSIRRLPVNPAVYDKAPADYPNPFKDPSLGARVKFDVEVSEKRSNVVDVLYDQTVTFQLDALKAATKAIHDAEAALAKKDNAEARALVSEARDLVAAMPITAEQAASPEITGAFTGGKEKGARQAELEQQWSAFAKERYAQAQAKAEEVLKRAR</sequence>
<protein>
    <submittedName>
        <fullName evidence="3">ABC-type Fe3+ transport system substrate-binding protein</fullName>
    </submittedName>
</protein>
<feature type="signal peptide" evidence="2">
    <location>
        <begin position="1"/>
        <end position="23"/>
    </location>
</feature>
<dbReference type="GO" id="GO:0030288">
    <property type="term" value="C:outer membrane-bounded periplasmic space"/>
    <property type="evidence" value="ECO:0007669"/>
    <property type="project" value="TreeGrafter"/>
</dbReference>
<dbReference type="SUPFAM" id="SSF53850">
    <property type="entry name" value="Periplasmic binding protein-like II"/>
    <property type="match status" value="1"/>
</dbReference>
<dbReference type="Proteomes" id="UP000577362">
    <property type="component" value="Unassembled WGS sequence"/>
</dbReference>
<evidence type="ECO:0000256" key="2">
    <source>
        <dbReference type="SAM" id="SignalP"/>
    </source>
</evidence>
<evidence type="ECO:0000256" key="1">
    <source>
        <dbReference type="ARBA" id="ARBA00022729"/>
    </source>
</evidence>
<dbReference type="Pfam" id="PF13343">
    <property type="entry name" value="SBP_bac_6"/>
    <property type="match status" value="1"/>
</dbReference>
<dbReference type="EMBL" id="JACIEN010000005">
    <property type="protein sequence ID" value="MBB4018905.1"/>
    <property type="molecule type" value="Genomic_DNA"/>
</dbReference>
<accession>A0A840C002</accession>
<dbReference type="PANTHER" id="PTHR30006">
    <property type="entry name" value="THIAMINE-BINDING PERIPLASMIC PROTEIN-RELATED"/>
    <property type="match status" value="1"/>
</dbReference>
<keyword evidence="4" id="KW-1185">Reference proteome</keyword>
<evidence type="ECO:0000313" key="4">
    <source>
        <dbReference type="Proteomes" id="UP000577362"/>
    </source>
</evidence>
<dbReference type="PANTHER" id="PTHR30006:SF25">
    <property type="entry name" value="PHOSPHOGLYCERATE TRANSPORT REGULATORY PROTEIN PGTC"/>
    <property type="match status" value="1"/>
</dbReference>
<evidence type="ECO:0000313" key="3">
    <source>
        <dbReference type="EMBL" id="MBB4018905.1"/>
    </source>
</evidence>
<dbReference type="RefSeq" id="WP_183317693.1">
    <property type="nucleotide sequence ID" value="NZ_JACIEN010000005.1"/>
</dbReference>
<feature type="chain" id="PRO_5032634882" evidence="2">
    <location>
        <begin position="24"/>
        <end position="440"/>
    </location>
</feature>